<proteinExistence type="predicted"/>
<comment type="caution">
    <text evidence="1">The sequence shown here is derived from an EMBL/GenBank/DDBJ whole genome shotgun (WGS) entry which is preliminary data.</text>
</comment>
<dbReference type="Proteomes" id="UP001153678">
    <property type="component" value="Unassembled WGS sequence"/>
</dbReference>
<reference evidence="1" key="1">
    <citation type="submission" date="2022-08" db="EMBL/GenBank/DDBJ databases">
        <authorList>
            <person name="Kallberg Y."/>
            <person name="Tangrot J."/>
            <person name="Rosling A."/>
        </authorList>
    </citation>
    <scope>NUCLEOTIDE SEQUENCE</scope>
    <source>
        <strain evidence="1">Wild A</strain>
    </source>
</reference>
<evidence type="ECO:0000313" key="2">
    <source>
        <dbReference type="Proteomes" id="UP001153678"/>
    </source>
</evidence>
<organism evidence="1 2">
    <name type="scientific">Funneliformis geosporum</name>
    <dbReference type="NCBI Taxonomy" id="1117311"/>
    <lineage>
        <taxon>Eukaryota</taxon>
        <taxon>Fungi</taxon>
        <taxon>Fungi incertae sedis</taxon>
        <taxon>Mucoromycota</taxon>
        <taxon>Glomeromycotina</taxon>
        <taxon>Glomeromycetes</taxon>
        <taxon>Glomerales</taxon>
        <taxon>Glomeraceae</taxon>
        <taxon>Funneliformis</taxon>
    </lineage>
</organism>
<evidence type="ECO:0000313" key="1">
    <source>
        <dbReference type="EMBL" id="CAI2162133.1"/>
    </source>
</evidence>
<dbReference type="EMBL" id="CAMKVN010000026">
    <property type="protein sequence ID" value="CAI2162133.1"/>
    <property type="molecule type" value="Genomic_DNA"/>
</dbReference>
<keyword evidence="2" id="KW-1185">Reference proteome</keyword>
<name>A0A9W4SB89_9GLOM</name>
<dbReference type="AlphaFoldDB" id="A0A9W4SB89"/>
<gene>
    <name evidence="1" type="ORF">FWILDA_LOCUS402</name>
</gene>
<accession>A0A9W4SB89</accession>
<sequence>MLLFQKYLIKFIDCIRENSVVFDDPIEDTKLLAHALPYQPYGLFTCGISNIDGSLEDIMHATLRDDANSGNKSFTKDLAKMATKNPLLKRILSLLPSQHLIIYYHVRRDQYLALYKELFQSVEQ</sequence>
<protein>
    <submittedName>
        <fullName evidence="1">14256_t:CDS:1</fullName>
    </submittedName>
</protein>